<dbReference type="AlphaFoldDB" id="A0A448YN28"/>
<dbReference type="SMART" id="SM00360">
    <property type="entry name" value="RRM"/>
    <property type="match status" value="2"/>
</dbReference>
<feature type="compositionally biased region" description="Basic and acidic residues" evidence="8">
    <location>
        <begin position="104"/>
        <end position="115"/>
    </location>
</feature>
<dbReference type="STRING" id="13370.A0A448YN28"/>
<feature type="region of interest" description="Disordered" evidence="8">
    <location>
        <begin position="1"/>
        <end position="156"/>
    </location>
</feature>
<comment type="subcellular location">
    <subcellularLocation>
        <location evidence="2">Nucleus</location>
        <location evidence="2">Nucleolus</location>
    </subcellularLocation>
</comment>
<evidence type="ECO:0000256" key="4">
    <source>
        <dbReference type="ARBA" id="ARBA00015520"/>
    </source>
</evidence>
<feature type="compositionally biased region" description="Acidic residues" evidence="8">
    <location>
        <begin position="49"/>
        <end position="62"/>
    </location>
</feature>
<feature type="compositionally biased region" description="Polar residues" evidence="8">
    <location>
        <begin position="141"/>
        <end position="155"/>
    </location>
</feature>
<accession>A0A448YN28</accession>
<dbReference type="OrthoDB" id="442677at2759"/>
<dbReference type="InterPro" id="IPR000504">
    <property type="entry name" value="RRM_dom"/>
</dbReference>
<organism evidence="10 11">
    <name type="scientific">Brettanomyces naardenensis</name>
    <name type="common">Yeast</name>
    <dbReference type="NCBI Taxonomy" id="13370"/>
    <lineage>
        <taxon>Eukaryota</taxon>
        <taxon>Fungi</taxon>
        <taxon>Dikarya</taxon>
        <taxon>Ascomycota</taxon>
        <taxon>Saccharomycotina</taxon>
        <taxon>Pichiomycetes</taxon>
        <taxon>Pichiales</taxon>
        <taxon>Pichiaceae</taxon>
        <taxon>Brettanomyces</taxon>
    </lineage>
</organism>
<evidence type="ECO:0000256" key="3">
    <source>
        <dbReference type="ARBA" id="ARBA00007077"/>
    </source>
</evidence>
<comment type="function">
    <text evidence="1">Involved in pre-25S rRNA processing.</text>
</comment>
<protein>
    <recommendedName>
        <fullName evidence="4">Nucleolar protein 12</fullName>
    </recommendedName>
</protein>
<feature type="compositionally biased region" description="Acidic residues" evidence="8">
    <location>
        <begin position="116"/>
        <end position="136"/>
    </location>
</feature>
<gene>
    <name evidence="10" type="ORF">BRENAR_LOCUS2999</name>
</gene>
<dbReference type="EMBL" id="CAACVR010000022">
    <property type="protein sequence ID" value="VEU22268.1"/>
    <property type="molecule type" value="Genomic_DNA"/>
</dbReference>
<evidence type="ECO:0000259" key="9">
    <source>
        <dbReference type="PROSITE" id="PS50102"/>
    </source>
</evidence>
<dbReference type="GO" id="GO:0019843">
    <property type="term" value="F:rRNA binding"/>
    <property type="evidence" value="ECO:0007669"/>
    <property type="project" value="TreeGrafter"/>
</dbReference>
<feature type="compositionally biased region" description="Low complexity" evidence="8">
    <location>
        <begin position="69"/>
        <end position="81"/>
    </location>
</feature>
<dbReference type="GO" id="GO:0000463">
    <property type="term" value="P:maturation of LSU-rRNA from tricistronic rRNA transcript (SSU-rRNA, 5.8S rRNA, LSU-rRNA)"/>
    <property type="evidence" value="ECO:0007669"/>
    <property type="project" value="TreeGrafter"/>
</dbReference>
<dbReference type="InterPro" id="IPR035979">
    <property type="entry name" value="RBD_domain_sf"/>
</dbReference>
<dbReference type="PANTHER" id="PTHR23236">
    <property type="entry name" value="EUKARYOTIC TRANSLATION INITIATION FACTOR 4B/4H"/>
    <property type="match status" value="1"/>
</dbReference>
<dbReference type="Pfam" id="PF00076">
    <property type="entry name" value="RRM_1"/>
    <property type="match status" value="1"/>
</dbReference>
<evidence type="ECO:0000256" key="7">
    <source>
        <dbReference type="PROSITE-ProRule" id="PRU00176"/>
    </source>
</evidence>
<dbReference type="SUPFAM" id="SSF54928">
    <property type="entry name" value="RNA-binding domain, RBD"/>
    <property type="match status" value="2"/>
</dbReference>
<sequence>MSDSISGLFGGSAPKDENVSSLFSKSSKIDNKKLINEKRHVIEGRRDEESDEGDAGSDGEVNEGDREVPTGSTGSTVPTGKSTRRDRKLGARKVDDREVDDPSLEDRYLSKLVRDESEDEAEEGAEGAVGAEDDITEERSSPQTSTLPQPNLKSSELSKAERTIFVGNVPAEVMEDKKSIKKFKKVFSEYVKSDPKLEIQPIESIRFRSLHTDSNAPRRAAFITKQIEEGGVVNSYIVFKKEEDSLKALALNGHVYLNHHLRIDHLTHPTKHENKQCIFVGNLDFEEDEESLWGYFNDKLREEGDDEGSIVTNVRMVRDSKTNFGKGFAIVQFRDVNYVEKALLLNGKKLSNSKKGRKIRIARCKSMKKVEDRGEKRKRRARNYLEGGLTDKQRSLIGRARKVLGKRDRREAGIVIEGERAKEGSKVEIGKKRRRKANA</sequence>
<evidence type="ECO:0000313" key="10">
    <source>
        <dbReference type="EMBL" id="VEU22268.1"/>
    </source>
</evidence>
<dbReference type="PANTHER" id="PTHR23236:SF25">
    <property type="entry name" value="RNA-BINDING PROTEIN 34"/>
    <property type="match status" value="1"/>
</dbReference>
<dbReference type="GO" id="GO:0005730">
    <property type="term" value="C:nucleolus"/>
    <property type="evidence" value="ECO:0007669"/>
    <property type="project" value="UniProtKB-SubCell"/>
</dbReference>
<evidence type="ECO:0000313" key="11">
    <source>
        <dbReference type="Proteomes" id="UP000290900"/>
    </source>
</evidence>
<feature type="domain" description="RRM" evidence="9">
    <location>
        <begin position="276"/>
        <end position="366"/>
    </location>
</feature>
<feature type="compositionally biased region" description="Basic and acidic residues" evidence="8">
    <location>
        <begin position="27"/>
        <end position="48"/>
    </location>
</feature>
<dbReference type="InterPro" id="IPR012677">
    <property type="entry name" value="Nucleotide-bd_a/b_plait_sf"/>
</dbReference>
<keyword evidence="5 7" id="KW-0694">RNA-binding</keyword>
<dbReference type="PROSITE" id="PS50102">
    <property type="entry name" value="RRM"/>
    <property type="match status" value="1"/>
</dbReference>
<reference evidence="10 11" key="1">
    <citation type="submission" date="2018-12" db="EMBL/GenBank/DDBJ databases">
        <authorList>
            <person name="Tiukova I."/>
            <person name="Dainat J."/>
        </authorList>
    </citation>
    <scope>NUCLEOTIDE SEQUENCE [LARGE SCALE GENOMIC DNA]</scope>
</reference>
<dbReference type="FunCoup" id="A0A448YN28">
    <property type="interactions" value="875"/>
</dbReference>
<evidence type="ECO:0000256" key="8">
    <source>
        <dbReference type="SAM" id="MobiDB-lite"/>
    </source>
</evidence>
<evidence type="ECO:0000256" key="1">
    <source>
        <dbReference type="ARBA" id="ARBA00002475"/>
    </source>
</evidence>
<evidence type="ECO:0000256" key="5">
    <source>
        <dbReference type="ARBA" id="ARBA00022884"/>
    </source>
</evidence>
<evidence type="ECO:0000256" key="2">
    <source>
        <dbReference type="ARBA" id="ARBA00004604"/>
    </source>
</evidence>
<proteinExistence type="inferred from homology"/>
<dbReference type="Gene3D" id="3.30.70.330">
    <property type="match status" value="2"/>
</dbReference>
<name>A0A448YN28_BRENA</name>
<dbReference type="InParanoid" id="A0A448YN28"/>
<evidence type="ECO:0000256" key="6">
    <source>
        <dbReference type="ARBA" id="ARBA00023242"/>
    </source>
</evidence>
<dbReference type="Proteomes" id="UP000290900">
    <property type="component" value="Unassembled WGS sequence"/>
</dbReference>
<keyword evidence="11" id="KW-1185">Reference proteome</keyword>
<comment type="similarity">
    <text evidence="3">Belongs to the RRM RBM34 family.</text>
</comment>
<keyword evidence="6" id="KW-0539">Nucleus</keyword>